<keyword evidence="2" id="KW-1185">Reference proteome</keyword>
<reference evidence="1 2" key="1">
    <citation type="journal article" date="2023" name="Nucleic Acids Res.">
        <title>The hologenome of Daphnia magna reveals possible DNA methylation and microbiome-mediated evolution of the host genome.</title>
        <authorList>
            <person name="Chaturvedi A."/>
            <person name="Li X."/>
            <person name="Dhandapani V."/>
            <person name="Marshall H."/>
            <person name="Kissane S."/>
            <person name="Cuenca-Cambronero M."/>
            <person name="Asole G."/>
            <person name="Calvet F."/>
            <person name="Ruiz-Romero M."/>
            <person name="Marangio P."/>
            <person name="Guigo R."/>
            <person name="Rago D."/>
            <person name="Mirbahai L."/>
            <person name="Eastwood N."/>
            <person name="Colbourne J.K."/>
            <person name="Zhou J."/>
            <person name="Mallon E."/>
            <person name="Orsini L."/>
        </authorList>
    </citation>
    <scope>NUCLEOTIDE SEQUENCE [LARGE SCALE GENOMIC DNA]</scope>
    <source>
        <strain evidence="1">LRV0_1</strain>
    </source>
</reference>
<name>A0ABR0ALQ1_9CRUS</name>
<sequence length="59" mass="6654">MRDPESEAFCPNHFLSTPWKNPFVLEPYILSLDVQLRGSIAQSKVKGSSLTWLVSYLVG</sequence>
<proteinExistence type="predicted"/>
<dbReference type="EMBL" id="JAOYFB010000038">
    <property type="protein sequence ID" value="KAK4025918.1"/>
    <property type="molecule type" value="Genomic_DNA"/>
</dbReference>
<gene>
    <name evidence="1" type="ORF">OUZ56_014952</name>
</gene>
<comment type="caution">
    <text evidence="1">The sequence shown here is derived from an EMBL/GenBank/DDBJ whole genome shotgun (WGS) entry which is preliminary data.</text>
</comment>
<dbReference type="Proteomes" id="UP001234178">
    <property type="component" value="Unassembled WGS sequence"/>
</dbReference>
<organism evidence="1 2">
    <name type="scientific">Daphnia magna</name>
    <dbReference type="NCBI Taxonomy" id="35525"/>
    <lineage>
        <taxon>Eukaryota</taxon>
        <taxon>Metazoa</taxon>
        <taxon>Ecdysozoa</taxon>
        <taxon>Arthropoda</taxon>
        <taxon>Crustacea</taxon>
        <taxon>Branchiopoda</taxon>
        <taxon>Diplostraca</taxon>
        <taxon>Cladocera</taxon>
        <taxon>Anomopoda</taxon>
        <taxon>Daphniidae</taxon>
        <taxon>Daphnia</taxon>
    </lineage>
</organism>
<accession>A0ABR0ALQ1</accession>
<protein>
    <submittedName>
        <fullName evidence="1">Uncharacterized protein</fullName>
    </submittedName>
</protein>
<evidence type="ECO:0000313" key="1">
    <source>
        <dbReference type="EMBL" id="KAK4025918.1"/>
    </source>
</evidence>
<evidence type="ECO:0000313" key="2">
    <source>
        <dbReference type="Proteomes" id="UP001234178"/>
    </source>
</evidence>